<evidence type="ECO:0000259" key="5">
    <source>
        <dbReference type="PROSITE" id="PS50850"/>
    </source>
</evidence>
<reference evidence="6 7" key="1">
    <citation type="submission" date="2024-02" db="EMBL/GenBank/DDBJ databases">
        <title>De novo assembly and annotation of 12 fungi associated with fruit tree decline syndrome in Ontario, Canada.</title>
        <authorList>
            <person name="Sulman M."/>
            <person name="Ellouze W."/>
            <person name="Ilyukhin E."/>
        </authorList>
    </citation>
    <scope>NUCLEOTIDE SEQUENCE [LARGE SCALE GENOMIC DNA]</scope>
    <source>
        <strain evidence="6 7">M11/M66-122</strain>
    </source>
</reference>
<feature type="transmembrane region" description="Helical" evidence="4">
    <location>
        <begin position="343"/>
        <end position="362"/>
    </location>
</feature>
<feature type="domain" description="Major facilitator superfamily (MFS) profile" evidence="5">
    <location>
        <begin position="89"/>
        <end position="493"/>
    </location>
</feature>
<keyword evidence="4" id="KW-1133">Transmembrane helix</keyword>
<feature type="transmembrane region" description="Helical" evidence="4">
    <location>
        <begin position="156"/>
        <end position="174"/>
    </location>
</feature>
<name>A0AAN9YR10_9PEZI</name>
<keyword evidence="4" id="KW-0472">Membrane</keyword>
<dbReference type="InterPro" id="IPR050327">
    <property type="entry name" value="Proton-linked_MCT"/>
</dbReference>
<dbReference type="InterPro" id="IPR011701">
    <property type="entry name" value="MFS"/>
</dbReference>
<feature type="region of interest" description="Disordered" evidence="3">
    <location>
        <begin position="57"/>
        <end position="80"/>
    </location>
</feature>
<evidence type="ECO:0000256" key="4">
    <source>
        <dbReference type="SAM" id="Phobius"/>
    </source>
</evidence>
<dbReference type="PANTHER" id="PTHR11360">
    <property type="entry name" value="MONOCARBOXYLATE TRANSPORTER"/>
    <property type="match status" value="1"/>
</dbReference>
<feature type="transmembrane region" description="Helical" evidence="4">
    <location>
        <begin position="369"/>
        <end position="389"/>
    </location>
</feature>
<dbReference type="Proteomes" id="UP001320420">
    <property type="component" value="Unassembled WGS sequence"/>
</dbReference>
<dbReference type="GO" id="GO:0016020">
    <property type="term" value="C:membrane"/>
    <property type="evidence" value="ECO:0007669"/>
    <property type="project" value="UniProtKB-SubCell"/>
</dbReference>
<comment type="similarity">
    <text evidence="2">Belongs to the major facilitator superfamily. Monocarboxylate porter (TC 2.A.1.13) family.</text>
</comment>
<proteinExistence type="inferred from homology"/>
<dbReference type="Gene3D" id="1.20.1250.20">
    <property type="entry name" value="MFS general substrate transporter like domains"/>
    <property type="match status" value="1"/>
</dbReference>
<evidence type="ECO:0000256" key="2">
    <source>
        <dbReference type="ARBA" id="ARBA00006727"/>
    </source>
</evidence>
<protein>
    <recommendedName>
        <fullName evidence="5">Major facilitator superfamily (MFS) profile domain-containing protein</fullName>
    </recommendedName>
</protein>
<feature type="transmembrane region" description="Helical" evidence="4">
    <location>
        <begin position="430"/>
        <end position="453"/>
    </location>
</feature>
<evidence type="ECO:0000256" key="3">
    <source>
        <dbReference type="SAM" id="MobiDB-lite"/>
    </source>
</evidence>
<feature type="transmembrane region" description="Helical" evidence="4">
    <location>
        <begin position="242"/>
        <end position="263"/>
    </location>
</feature>
<comment type="caution">
    <text evidence="6">The sequence shown here is derived from an EMBL/GenBank/DDBJ whole genome shotgun (WGS) entry which is preliminary data.</text>
</comment>
<feature type="transmembrane region" description="Helical" evidence="4">
    <location>
        <begin position="395"/>
        <end position="418"/>
    </location>
</feature>
<accession>A0AAN9YR10</accession>
<dbReference type="AlphaFoldDB" id="A0AAN9YR10"/>
<evidence type="ECO:0000313" key="7">
    <source>
        <dbReference type="Proteomes" id="UP001320420"/>
    </source>
</evidence>
<dbReference type="GO" id="GO:0022857">
    <property type="term" value="F:transmembrane transporter activity"/>
    <property type="evidence" value="ECO:0007669"/>
    <property type="project" value="InterPro"/>
</dbReference>
<comment type="subcellular location">
    <subcellularLocation>
        <location evidence="1">Membrane</location>
        <topology evidence="1">Multi-pass membrane protein</topology>
    </subcellularLocation>
</comment>
<dbReference type="InterPro" id="IPR036259">
    <property type="entry name" value="MFS_trans_sf"/>
</dbReference>
<dbReference type="PANTHER" id="PTHR11360:SF130">
    <property type="entry name" value="MAJOR FACILITATOR SUPERFAMILY (MFS) PROFILE DOMAIN-CONTAINING PROTEIN-RELATED"/>
    <property type="match status" value="1"/>
</dbReference>
<dbReference type="Pfam" id="PF07690">
    <property type="entry name" value="MFS_1"/>
    <property type="match status" value="1"/>
</dbReference>
<keyword evidence="7" id="KW-1185">Reference proteome</keyword>
<sequence>MAVIEVAKKEPTVSVTAVDAATPDSSSDSAVAVVHIVGAPASPSQAPTTTIIITRTGDDQEAALGGRGEGSSDDDDDDVPDGGAVAWRQVLAGHLGNVVASSLPAIFGIFQLYYTTSLGLPASTVSWIGSLQMFVNNCSCVVGGRLVDVGRARESVLAGSALVALGVFATSLAATYWQILLAQGVCTGAGLGLIWMPCTAVVSSYFRRRRSLALALASAGSGTGSMTFPVIVQYLIPQIGFAWAVRCLGLAVLVTTVLVNLLLKPRRLHVGAGRSKTAAAATARAGARVPIIDVAAFNEPTYLLFAIGTSLLYWAVYFGFFYMNTFAMTLPFHAFTTTSTTSLLLVTNGASMLSRIFVGYMADNCLGAMNAYILSVAGLAAVLFSWMAVGSAVGMYLWSAAFGLTSGAAQGGFVYALASITADPQKMGTRLGMVCGLLGFASLAGPPTAGAILDSSGGWYGWAQIWAGAVEILATVVLGAARWQMGGPWSARV</sequence>
<feature type="transmembrane region" description="Helical" evidence="4">
    <location>
        <begin position="180"/>
        <end position="202"/>
    </location>
</feature>
<gene>
    <name evidence="6" type="ORF">SLS62_006653</name>
</gene>
<feature type="transmembrane region" description="Helical" evidence="4">
    <location>
        <begin position="459"/>
        <end position="481"/>
    </location>
</feature>
<organism evidence="6 7">
    <name type="scientific">Diatrype stigma</name>
    <dbReference type="NCBI Taxonomy" id="117547"/>
    <lineage>
        <taxon>Eukaryota</taxon>
        <taxon>Fungi</taxon>
        <taxon>Dikarya</taxon>
        <taxon>Ascomycota</taxon>
        <taxon>Pezizomycotina</taxon>
        <taxon>Sordariomycetes</taxon>
        <taxon>Xylariomycetidae</taxon>
        <taxon>Xylariales</taxon>
        <taxon>Diatrypaceae</taxon>
        <taxon>Diatrype</taxon>
    </lineage>
</organism>
<feature type="compositionally biased region" description="Acidic residues" evidence="3">
    <location>
        <begin position="71"/>
        <end position="80"/>
    </location>
</feature>
<evidence type="ECO:0000256" key="1">
    <source>
        <dbReference type="ARBA" id="ARBA00004141"/>
    </source>
</evidence>
<feature type="transmembrane region" description="Helical" evidence="4">
    <location>
        <begin position="214"/>
        <end position="236"/>
    </location>
</feature>
<dbReference type="InterPro" id="IPR020846">
    <property type="entry name" value="MFS_dom"/>
</dbReference>
<dbReference type="EMBL" id="JAKJXP020000050">
    <property type="protein sequence ID" value="KAK7751397.1"/>
    <property type="molecule type" value="Genomic_DNA"/>
</dbReference>
<keyword evidence="4" id="KW-0812">Transmembrane</keyword>
<feature type="transmembrane region" description="Helical" evidence="4">
    <location>
        <begin position="302"/>
        <end position="323"/>
    </location>
</feature>
<dbReference type="SUPFAM" id="SSF103473">
    <property type="entry name" value="MFS general substrate transporter"/>
    <property type="match status" value="1"/>
</dbReference>
<evidence type="ECO:0000313" key="6">
    <source>
        <dbReference type="EMBL" id="KAK7751397.1"/>
    </source>
</evidence>
<feature type="transmembrane region" description="Helical" evidence="4">
    <location>
        <begin position="126"/>
        <end position="144"/>
    </location>
</feature>
<dbReference type="PROSITE" id="PS50850">
    <property type="entry name" value="MFS"/>
    <property type="match status" value="1"/>
</dbReference>
<feature type="transmembrane region" description="Helical" evidence="4">
    <location>
        <begin position="95"/>
        <end position="114"/>
    </location>
</feature>